<comment type="caution">
    <text evidence="2">The sequence shown here is derived from an EMBL/GenBank/DDBJ whole genome shotgun (WGS) entry which is preliminary data.</text>
</comment>
<evidence type="ECO:0000313" key="3">
    <source>
        <dbReference type="Proteomes" id="UP001372338"/>
    </source>
</evidence>
<evidence type="ECO:0000256" key="1">
    <source>
        <dbReference type="SAM" id="MobiDB-lite"/>
    </source>
</evidence>
<proteinExistence type="predicted"/>
<reference evidence="2 3" key="1">
    <citation type="submission" date="2024-01" db="EMBL/GenBank/DDBJ databases">
        <title>The genomes of 5 underutilized Papilionoideae crops provide insights into root nodulation and disease resistanc.</title>
        <authorList>
            <person name="Yuan L."/>
        </authorList>
    </citation>
    <scope>NUCLEOTIDE SEQUENCE [LARGE SCALE GENOMIC DNA]</scope>
    <source>
        <strain evidence="2">ZHUSHIDOU_FW_LH</strain>
        <tissue evidence="2">Leaf</tissue>
    </source>
</reference>
<accession>A0AAN9P6Z4</accession>
<feature type="compositionally biased region" description="Polar residues" evidence="1">
    <location>
        <begin position="43"/>
        <end position="55"/>
    </location>
</feature>
<dbReference type="Proteomes" id="UP001372338">
    <property type="component" value="Unassembled WGS sequence"/>
</dbReference>
<dbReference type="EMBL" id="JAYWIO010000001">
    <property type="protein sequence ID" value="KAK7287207.1"/>
    <property type="molecule type" value="Genomic_DNA"/>
</dbReference>
<evidence type="ECO:0000313" key="2">
    <source>
        <dbReference type="EMBL" id="KAK7287207.1"/>
    </source>
</evidence>
<keyword evidence="3" id="KW-1185">Reference proteome</keyword>
<name>A0AAN9P6Z4_CROPI</name>
<feature type="region of interest" description="Disordered" evidence="1">
    <location>
        <begin position="1"/>
        <end position="92"/>
    </location>
</feature>
<gene>
    <name evidence="2" type="ORF">RIF29_00337</name>
</gene>
<organism evidence="2 3">
    <name type="scientific">Crotalaria pallida</name>
    <name type="common">Smooth rattlebox</name>
    <name type="synonym">Crotalaria striata</name>
    <dbReference type="NCBI Taxonomy" id="3830"/>
    <lineage>
        <taxon>Eukaryota</taxon>
        <taxon>Viridiplantae</taxon>
        <taxon>Streptophyta</taxon>
        <taxon>Embryophyta</taxon>
        <taxon>Tracheophyta</taxon>
        <taxon>Spermatophyta</taxon>
        <taxon>Magnoliopsida</taxon>
        <taxon>eudicotyledons</taxon>
        <taxon>Gunneridae</taxon>
        <taxon>Pentapetalae</taxon>
        <taxon>rosids</taxon>
        <taxon>fabids</taxon>
        <taxon>Fabales</taxon>
        <taxon>Fabaceae</taxon>
        <taxon>Papilionoideae</taxon>
        <taxon>50 kb inversion clade</taxon>
        <taxon>genistoids sensu lato</taxon>
        <taxon>core genistoids</taxon>
        <taxon>Crotalarieae</taxon>
        <taxon>Crotalaria</taxon>
    </lineage>
</organism>
<dbReference type="AlphaFoldDB" id="A0AAN9P6Z4"/>
<protein>
    <submittedName>
        <fullName evidence="2">Uncharacterized protein</fullName>
    </submittedName>
</protein>
<sequence length="215" mass="24467">MAQEAPNVHIDTAKIDGDITAKSLIPVETRNNGNEESNEALPLSTSSLSFSVGQQSDHKRTWKRREKGGKASSGNKDNVKLKRKQYQDSPNHEAKEAFHMENNKKRVILESTAEEVGFMGYRFTWSNKRCNADCIEERLDYALANDSWLALWQSALFWLEEKDECQAIIHHSWTNGGNLPSKLAAVGHNLLEWSKKRFGSLSKKIKLARERLQNL</sequence>